<dbReference type="Proteomes" id="UP001642484">
    <property type="component" value="Unassembled WGS sequence"/>
</dbReference>
<organism evidence="2 3">
    <name type="scientific">Durusdinium trenchii</name>
    <dbReference type="NCBI Taxonomy" id="1381693"/>
    <lineage>
        <taxon>Eukaryota</taxon>
        <taxon>Sar</taxon>
        <taxon>Alveolata</taxon>
        <taxon>Dinophyceae</taxon>
        <taxon>Suessiales</taxon>
        <taxon>Symbiodiniaceae</taxon>
        <taxon>Durusdinium</taxon>
    </lineage>
</organism>
<protein>
    <submittedName>
        <fullName evidence="2">Uncharacterized protein</fullName>
    </submittedName>
</protein>
<feature type="compositionally biased region" description="Low complexity" evidence="1">
    <location>
        <begin position="280"/>
        <end position="300"/>
    </location>
</feature>
<feature type="compositionally biased region" description="Basic and acidic residues" evidence="1">
    <location>
        <begin position="328"/>
        <end position="340"/>
    </location>
</feature>
<dbReference type="EMBL" id="CAXAMN010016736">
    <property type="protein sequence ID" value="CAK9048959.1"/>
    <property type="molecule type" value="Genomic_DNA"/>
</dbReference>
<sequence>MIFVSAVPVCMVQMPAGVAGAELDAPEQVGALSYHQVKMSCKSLGLQITGPYWIFEEIAGILWEEVGAIRMLLWGEEELLHSEHWSMDQRKSMAIALRDWAITALWSIWICAVDERLACGARAVRFTGLLERFIFYDRDSKASNAQSSRLLGGLTKALRKLVEGQIPYVNPLLQGYFDRFLQMQDNAAFRKAKLIQHVMRLRWSHEKQQVLHTLSDWSTRVLLMRRRIDFLSNEFDLVKEALQHSMPKAAVGRIWNHLKPNVFRYLSNLKELTARKQDATDASTASSSAEDATQAPGGSPAAPPARRWADFTDSEGPCTAHRHTRPKSRSDAHLPEFENH</sequence>
<name>A0ABP0MBS8_9DINO</name>
<feature type="region of interest" description="Disordered" evidence="1">
    <location>
        <begin position="277"/>
        <end position="340"/>
    </location>
</feature>
<evidence type="ECO:0000256" key="1">
    <source>
        <dbReference type="SAM" id="MobiDB-lite"/>
    </source>
</evidence>
<accession>A0ABP0MBS8</accession>
<reference evidence="2 3" key="1">
    <citation type="submission" date="2024-02" db="EMBL/GenBank/DDBJ databases">
        <authorList>
            <person name="Chen Y."/>
            <person name="Shah S."/>
            <person name="Dougan E. K."/>
            <person name="Thang M."/>
            <person name="Chan C."/>
        </authorList>
    </citation>
    <scope>NUCLEOTIDE SEQUENCE [LARGE SCALE GENOMIC DNA]</scope>
</reference>
<comment type="caution">
    <text evidence="2">The sequence shown here is derived from an EMBL/GenBank/DDBJ whole genome shotgun (WGS) entry which is preliminary data.</text>
</comment>
<gene>
    <name evidence="2" type="ORF">CCMP2556_LOCUS25144</name>
</gene>
<keyword evidence="3" id="KW-1185">Reference proteome</keyword>
<proteinExistence type="predicted"/>
<evidence type="ECO:0000313" key="3">
    <source>
        <dbReference type="Proteomes" id="UP001642484"/>
    </source>
</evidence>
<evidence type="ECO:0000313" key="2">
    <source>
        <dbReference type="EMBL" id="CAK9048959.1"/>
    </source>
</evidence>